<sequence>MSVSVGGLGLMSLRNPFAELVGIVLGKTDLRTMFCLIVFFIVISVLAYLTNPTENSFRAYLTEQSFRQHLSRLDDNVDDDHKRQWSSSSHPSKRSTLSTAHTPYDNSSAFHFANRASISLRTPKHVFHSFGLFTVAAMVPLARSARADERETLIISDSWYIGAFGRWWRGGVIEAWYHDVIARTKDEESWSSGILSMKNLDRLSEYNGLPFSTKNLPPHLLSRGSPPKLRNREKSSQRPAILPARSSTPPPLPKSASLPLHSARLPPSVTDRPPLPSTQPHLQNHTCLSTDQTHLGSPLLSKSPSTLFDQSPRIAEVLRQISQSKAAVLELRTQLSDSQSCASQSHSLLQDEVDALRERKRQEDAAKVETKSRTKTLDDSKRSAESTRREAEKKLKATQTARDNATQRMDHLDREIASLQQQLVDDEALMRQSEETVSDTEKEIAAALEQKRQEIKVAEDVVAALNQRARELEERLAEEKKRLSLSKERNRARRLELSRRPDPFAPSHDLSTPWNAAYIPPHESVNRPSIAEVREQHTSPCAFEDLNDLTHRPAVSIDTHAQSGDMAQGIPPFRSSPTNAYPTTPQVVSRANGYSPVLDDSPLSATSLHAPHRRLSTTFSPFSDLDGSQPNGMPVISPTSQSLIPSALITSLDGGVGLPRSFQSESDVYMDREWRNSNGQSHQPSIQPRSDGSHDHGFSTVMASPVSPHGSSSHSTEHDPFEVRFMTRENDYGPDRKEYHPLNPENSMDLQRASWLHRTSSDPHTNHTMEDSDQQSSALAEKAGSRRWFLPSSKQKPKKGLNPDAKVFSLARKSPPGNLAPGPAFNVTASGNPRVPTYDALNPNGLSSTAVPAPASITSSFTRAFAPSPAEREALQRALGGSTNTSFERLPSLSDVGSIPSSPSHVHALPAAPPHHSLSKILPAWLQSLPPRKANFSPWDDEDQEAGVNGDAGHR</sequence>
<feature type="region of interest" description="Disordered" evidence="1">
    <location>
        <begin position="216"/>
        <end position="304"/>
    </location>
</feature>
<feature type="region of interest" description="Disordered" evidence="1">
    <location>
        <begin position="359"/>
        <end position="404"/>
    </location>
</feature>
<feature type="region of interest" description="Disordered" evidence="1">
    <location>
        <begin position="675"/>
        <end position="722"/>
    </location>
</feature>
<dbReference type="Proteomes" id="UP001063166">
    <property type="component" value="Unassembled WGS sequence"/>
</dbReference>
<feature type="compositionally biased region" description="Basic and acidic residues" evidence="1">
    <location>
        <begin position="359"/>
        <end position="395"/>
    </location>
</feature>
<proteinExistence type="predicted"/>
<keyword evidence="2" id="KW-0812">Transmembrane</keyword>
<keyword evidence="2" id="KW-1133">Transmembrane helix</keyword>
<protein>
    <recommendedName>
        <fullName evidence="5">Proteophosphoglycan ppg4</fullName>
    </recommendedName>
</protein>
<comment type="caution">
    <text evidence="3">The sequence shown here is derived from an EMBL/GenBank/DDBJ whole genome shotgun (WGS) entry which is preliminary data.</text>
</comment>
<reference evidence="3" key="1">
    <citation type="submission" date="2022-07" db="EMBL/GenBank/DDBJ databases">
        <title>The genome of Lyophyllum shimeji provides insight into the initial evolution of ectomycorrhizal fungal genome.</title>
        <authorList>
            <person name="Kobayashi Y."/>
            <person name="Shibata T."/>
            <person name="Hirakawa H."/>
            <person name="Shigenobu S."/>
            <person name="Nishiyama T."/>
            <person name="Yamada A."/>
            <person name="Hasebe M."/>
            <person name="Kawaguchi M."/>
        </authorList>
    </citation>
    <scope>NUCLEOTIDE SEQUENCE</scope>
    <source>
        <strain evidence="3">AT787</strain>
    </source>
</reference>
<organism evidence="3 4">
    <name type="scientific">Lyophyllum shimeji</name>
    <name type="common">Hon-shimeji</name>
    <name type="synonym">Tricholoma shimeji</name>
    <dbReference type="NCBI Taxonomy" id="47721"/>
    <lineage>
        <taxon>Eukaryota</taxon>
        <taxon>Fungi</taxon>
        <taxon>Dikarya</taxon>
        <taxon>Basidiomycota</taxon>
        <taxon>Agaricomycotina</taxon>
        <taxon>Agaricomycetes</taxon>
        <taxon>Agaricomycetidae</taxon>
        <taxon>Agaricales</taxon>
        <taxon>Tricholomatineae</taxon>
        <taxon>Lyophyllaceae</taxon>
        <taxon>Lyophyllum</taxon>
    </lineage>
</organism>
<keyword evidence="2" id="KW-0472">Membrane</keyword>
<feature type="compositionally biased region" description="Low complexity" evidence="1">
    <location>
        <begin position="704"/>
        <end position="714"/>
    </location>
</feature>
<feature type="compositionally biased region" description="Polar residues" evidence="1">
    <location>
        <begin position="85"/>
        <end position="100"/>
    </location>
</feature>
<evidence type="ECO:0000256" key="1">
    <source>
        <dbReference type="SAM" id="MobiDB-lite"/>
    </source>
</evidence>
<evidence type="ECO:0008006" key="5">
    <source>
        <dbReference type="Google" id="ProtNLM"/>
    </source>
</evidence>
<feature type="compositionally biased region" description="Basic and acidic residues" evidence="1">
    <location>
        <begin position="759"/>
        <end position="770"/>
    </location>
</feature>
<feature type="compositionally biased region" description="Polar residues" evidence="1">
    <location>
        <begin position="676"/>
        <end position="690"/>
    </location>
</feature>
<feature type="compositionally biased region" description="Polar residues" evidence="1">
    <location>
        <begin position="278"/>
        <end position="304"/>
    </location>
</feature>
<feature type="region of interest" description="Disordered" evidence="1">
    <location>
        <begin position="79"/>
        <end position="100"/>
    </location>
</feature>
<dbReference type="OrthoDB" id="2548929at2759"/>
<feature type="transmembrane region" description="Helical" evidence="2">
    <location>
        <begin position="125"/>
        <end position="142"/>
    </location>
</feature>
<dbReference type="AlphaFoldDB" id="A0A9P3PKI1"/>
<dbReference type="EMBL" id="BRPK01000004">
    <property type="protein sequence ID" value="GLB37124.1"/>
    <property type="molecule type" value="Genomic_DNA"/>
</dbReference>
<feature type="transmembrane region" description="Helical" evidence="2">
    <location>
        <begin position="30"/>
        <end position="49"/>
    </location>
</feature>
<gene>
    <name evidence="3" type="ORF">LshimejAT787_0401750</name>
</gene>
<feature type="region of interest" description="Disordered" evidence="1">
    <location>
        <begin position="759"/>
        <end position="803"/>
    </location>
</feature>
<accession>A0A9P3PKI1</accession>
<keyword evidence="4" id="KW-1185">Reference proteome</keyword>
<evidence type="ECO:0000313" key="3">
    <source>
        <dbReference type="EMBL" id="GLB37124.1"/>
    </source>
</evidence>
<name>A0A9P3PKI1_LYOSH</name>
<evidence type="ECO:0000256" key="2">
    <source>
        <dbReference type="SAM" id="Phobius"/>
    </source>
</evidence>
<evidence type="ECO:0000313" key="4">
    <source>
        <dbReference type="Proteomes" id="UP001063166"/>
    </source>
</evidence>
<feature type="region of interest" description="Disordered" evidence="1">
    <location>
        <begin position="932"/>
        <end position="955"/>
    </location>
</feature>